<feature type="region of interest" description="Disordered" evidence="1">
    <location>
        <begin position="57"/>
        <end position="110"/>
    </location>
</feature>
<feature type="domain" description="DUF8129" evidence="2">
    <location>
        <begin position="10"/>
        <end position="58"/>
    </location>
</feature>
<evidence type="ECO:0000259" key="2">
    <source>
        <dbReference type="Pfam" id="PF26450"/>
    </source>
</evidence>
<dbReference type="Pfam" id="PF26450">
    <property type="entry name" value="DUF8129"/>
    <property type="match status" value="1"/>
</dbReference>
<protein>
    <recommendedName>
        <fullName evidence="2">DUF8129 domain-containing protein</fullName>
    </recommendedName>
</protein>
<dbReference type="InterPro" id="IPR058442">
    <property type="entry name" value="DUF8129"/>
</dbReference>
<dbReference type="Proteomes" id="UP000199352">
    <property type="component" value="Unassembled WGS sequence"/>
</dbReference>
<proteinExistence type="predicted"/>
<evidence type="ECO:0000313" key="4">
    <source>
        <dbReference type="Proteomes" id="UP000199352"/>
    </source>
</evidence>
<gene>
    <name evidence="3" type="ORF">SAMN05216188_114170</name>
</gene>
<dbReference type="STRING" id="402600.SAMN05216188_114170"/>
<evidence type="ECO:0000313" key="3">
    <source>
        <dbReference type="EMBL" id="SER72520.1"/>
    </source>
</evidence>
<keyword evidence="4" id="KW-1185">Reference proteome</keyword>
<reference evidence="4" key="1">
    <citation type="submission" date="2016-10" db="EMBL/GenBank/DDBJ databases">
        <authorList>
            <person name="Varghese N."/>
            <person name="Submissions S."/>
        </authorList>
    </citation>
    <scope>NUCLEOTIDE SEQUENCE [LARGE SCALE GENOMIC DNA]</scope>
    <source>
        <strain evidence="4">CGMCC 4.3525</strain>
    </source>
</reference>
<accession>A0A1H9RI78</accession>
<dbReference type="EMBL" id="FOFR01000014">
    <property type="protein sequence ID" value="SER72520.1"/>
    <property type="molecule type" value="Genomic_DNA"/>
</dbReference>
<dbReference type="OrthoDB" id="5187212at2"/>
<dbReference type="AlphaFoldDB" id="A0A1H9RI78"/>
<sequence>MVTDELPLTDYDQLPLGDLKHRIRSLSEDELQRVRDHEREHGNRTPVLQVIEARLDELGRGAEPAPGDQRNAPRVSGAAGGSSVSPEHSPDGNTPLRHGVYEQTPARGRD</sequence>
<feature type="compositionally biased region" description="Low complexity" evidence="1">
    <location>
        <begin position="75"/>
        <end position="85"/>
    </location>
</feature>
<name>A0A1H9RI78_9PSEU</name>
<organism evidence="3 4">
    <name type="scientific">Lentzea xinjiangensis</name>
    <dbReference type="NCBI Taxonomy" id="402600"/>
    <lineage>
        <taxon>Bacteria</taxon>
        <taxon>Bacillati</taxon>
        <taxon>Actinomycetota</taxon>
        <taxon>Actinomycetes</taxon>
        <taxon>Pseudonocardiales</taxon>
        <taxon>Pseudonocardiaceae</taxon>
        <taxon>Lentzea</taxon>
    </lineage>
</organism>
<evidence type="ECO:0000256" key="1">
    <source>
        <dbReference type="SAM" id="MobiDB-lite"/>
    </source>
</evidence>